<protein>
    <submittedName>
        <fullName evidence="1">Uncharacterized protein</fullName>
    </submittedName>
</protein>
<evidence type="ECO:0000313" key="2">
    <source>
        <dbReference type="Proteomes" id="UP001341281"/>
    </source>
</evidence>
<dbReference type="AlphaFoldDB" id="A0AAQ3WTD2"/>
<dbReference type="EMBL" id="CP144749">
    <property type="protein sequence ID" value="WVZ73542.1"/>
    <property type="molecule type" value="Genomic_DNA"/>
</dbReference>
<dbReference type="Proteomes" id="UP001341281">
    <property type="component" value="Chromosome 05"/>
</dbReference>
<organism evidence="1 2">
    <name type="scientific">Paspalum notatum var. saurae</name>
    <dbReference type="NCBI Taxonomy" id="547442"/>
    <lineage>
        <taxon>Eukaryota</taxon>
        <taxon>Viridiplantae</taxon>
        <taxon>Streptophyta</taxon>
        <taxon>Embryophyta</taxon>
        <taxon>Tracheophyta</taxon>
        <taxon>Spermatophyta</taxon>
        <taxon>Magnoliopsida</taxon>
        <taxon>Liliopsida</taxon>
        <taxon>Poales</taxon>
        <taxon>Poaceae</taxon>
        <taxon>PACMAD clade</taxon>
        <taxon>Panicoideae</taxon>
        <taxon>Andropogonodae</taxon>
        <taxon>Paspaleae</taxon>
        <taxon>Paspalinae</taxon>
        <taxon>Paspalum</taxon>
    </lineage>
</organism>
<sequence>MHEYAQHYSSATYAPIGAAHFGRGRDRRTEGNRSIDGSANHSCDEIWKYLVDVVLPWMWTTGSSSCEFGCELATWVNKRTEASFLRRSRKAAWCLFRSSHGRR</sequence>
<reference evidence="1 2" key="1">
    <citation type="submission" date="2024-02" db="EMBL/GenBank/DDBJ databases">
        <title>High-quality chromosome-scale genome assembly of Pensacola bahiagrass (Paspalum notatum Flugge var. saurae).</title>
        <authorList>
            <person name="Vega J.M."/>
            <person name="Podio M."/>
            <person name="Orjuela J."/>
            <person name="Siena L.A."/>
            <person name="Pessino S.C."/>
            <person name="Combes M.C."/>
            <person name="Mariac C."/>
            <person name="Albertini E."/>
            <person name="Pupilli F."/>
            <person name="Ortiz J.P.A."/>
            <person name="Leblanc O."/>
        </authorList>
    </citation>
    <scope>NUCLEOTIDE SEQUENCE [LARGE SCALE GENOMIC DNA]</scope>
    <source>
        <strain evidence="1">R1</strain>
        <tissue evidence="1">Leaf</tissue>
    </source>
</reference>
<evidence type="ECO:0000313" key="1">
    <source>
        <dbReference type="EMBL" id="WVZ73542.1"/>
    </source>
</evidence>
<accession>A0AAQ3WTD2</accession>
<name>A0AAQ3WTD2_PASNO</name>
<proteinExistence type="predicted"/>
<keyword evidence="2" id="KW-1185">Reference proteome</keyword>
<gene>
    <name evidence="1" type="ORF">U9M48_021834</name>
</gene>